<accession>A0A543F162</accession>
<feature type="transmembrane region" description="Helical" evidence="1">
    <location>
        <begin position="267"/>
        <end position="290"/>
    </location>
</feature>
<keyword evidence="1" id="KW-0472">Membrane</keyword>
<dbReference type="OrthoDB" id="9839489at2"/>
<feature type="transmembrane region" description="Helical" evidence="1">
    <location>
        <begin position="29"/>
        <end position="47"/>
    </location>
</feature>
<evidence type="ECO:0000313" key="3">
    <source>
        <dbReference type="Proteomes" id="UP000320235"/>
    </source>
</evidence>
<comment type="caution">
    <text evidence="2">The sequence shown here is derived from an EMBL/GenBank/DDBJ whole genome shotgun (WGS) entry which is preliminary data.</text>
</comment>
<protein>
    <submittedName>
        <fullName evidence="2">Uncharacterized protein</fullName>
    </submittedName>
</protein>
<proteinExistence type="predicted"/>
<keyword evidence="3" id="KW-1185">Reference proteome</keyword>
<evidence type="ECO:0000256" key="1">
    <source>
        <dbReference type="SAM" id="Phobius"/>
    </source>
</evidence>
<keyword evidence="1" id="KW-0812">Transmembrane</keyword>
<reference evidence="2 3" key="1">
    <citation type="submission" date="2019-06" db="EMBL/GenBank/DDBJ databases">
        <title>Sequencing the genomes of 1000 actinobacteria strains.</title>
        <authorList>
            <person name="Klenk H.-P."/>
        </authorList>
    </citation>
    <scope>NUCLEOTIDE SEQUENCE [LARGE SCALE GENOMIC DNA]</scope>
    <source>
        <strain evidence="2 3">DSM 105492</strain>
    </source>
</reference>
<evidence type="ECO:0000313" key="2">
    <source>
        <dbReference type="EMBL" id="TQM27549.1"/>
    </source>
</evidence>
<feature type="transmembrane region" description="Helical" evidence="1">
    <location>
        <begin position="134"/>
        <end position="155"/>
    </location>
</feature>
<dbReference type="AlphaFoldDB" id="A0A543F162"/>
<feature type="transmembrane region" description="Helical" evidence="1">
    <location>
        <begin position="67"/>
        <end position="89"/>
    </location>
</feature>
<feature type="transmembrane region" description="Helical" evidence="1">
    <location>
        <begin position="192"/>
        <end position="217"/>
    </location>
</feature>
<organism evidence="2 3">
    <name type="scientific">Microbacterium kyungheense</name>
    <dbReference type="NCBI Taxonomy" id="1263636"/>
    <lineage>
        <taxon>Bacteria</taxon>
        <taxon>Bacillati</taxon>
        <taxon>Actinomycetota</taxon>
        <taxon>Actinomycetes</taxon>
        <taxon>Micrococcales</taxon>
        <taxon>Microbacteriaceae</taxon>
        <taxon>Microbacterium</taxon>
    </lineage>
</organism>
<sequence length="384" mass="41087">MTDAMSRERARAVLEFDVLRRVIVRSVKVAFSGVLGALAVLSASNWVRLLTEAPNISLPGLFEAALPFSHTVDPVLPTLITALLALAVVKASRFAPGFVVGTALLCGFLGSTWAVLSALALLAPHNSDAVLDSLVTGIGLGVVVIAVTVVLTEVLPLSAELREKQLHANLERAESLLARATGRLRLRYPHGVATLVMFAWFSATVLVALTPVLLGLVGVWGPIDYIPALWALTAAFGAAMLTAFVGLTIGCRFWLELSGVRDERVLWAVTWILFTIGIGVVFIAVIAPVARLSEATMVMGLVALSWYLVLVASTLLPLLLPLPKWGWLGQVATSRRVDVLESRRDRLREVSDAAAVDASPESAAGVQPPRKVARWFANLLGRES</sequence>
<dbReference type="EMBL" id="VFPE01000002">
    <property type="protein sequence ID" value="TQM27549.1"/>
    <property type="molecule type" value="Genomic_DNA"/>
</dbReference>
<feature type="transmembrane region" description="Helical" evidence="1">
    <location>
        <begin position="296"/>
        <end position="320"/>
    </location>
</feature>
<feature type="transmembrane region" description="Helical" evidence="1">
    <location>
        <begin position="229"/>
        <end position="255"/>
    </location>
</feature>
<keyword evidence="1" id="KW-1133">Transmembrane helix</keyword>
<dbReference type="RefSeq" id="WP_141893889.1">
    <property type="nucleotide sequence ID" value="NZ_BAABLH010000004.1"/>
</dbReference>
<name>A0A543F162_9MICO</name>
<dbReference type="Proteomes" id="UP000320235">
    <property type="component" value="Unassembled WGS sequence"/>
</dbReference>
<gene>
    <name evidence="2" type="ORF">FB391_1570</name>
</gene>
<feature type="transmembrane region" description="Helical" evidence="1">
    <location>
        <begin position="98"/>
        <end position="122"/>
    </location>
</feature>